<dbReference type="Gene3D" id="1.20.120.20">
    <property type="entry name" value="Apolipoprotein"/>
    <property type="match status" value="1"/>
</dbReference>
<sequence length="269" mass="29669">MSRNYYEHTDAYRNYDARDEDRSVLSNPVPLALIGLGVGWLVWSNTSHPAVDARLRDASRRARQYGDRAMNRAEEFRDQALNRASELRDQVTNRASELGDEASSRASEWRDRASSATQSVRDRVQSQTGGQRQDFGSYQGSQSSYGDRARDYGDQASRRARQGYSSVVSLVDEHPLLAGIMGVAVGAVLGASIPSSRYENELLGDYSDDFYNRAREYGSEAIDRAATVARTAAEAGVEAAKDAGQSEAENQGLTPEQVKNRAEEKTGNR</sequence>
<name>A0A512DXE8_9PROT</name>
<evidence type="ECO:0000313" key="3">
    <source>
        <dbReference type="Proteomes" id="UP000321523"/>
    </source>
</evidence>
<dbReference type="AlphaFoldDB" id="A0A512DXE8"/>
<gene>
    <name evidence="2" type="ORF">SAE02_53000</name>
</gene>
<proteinExistence type="predicted"/>
<evidence type="ECO:0000313" key="2">
    <source>
        <dbReference type="EMBL" id="GEO41152.1"/>
    </source>
</evidence>
<reference evidence="2 3" key="1">
    <citation type="submission" date="2019-07" db="EMBL/GenBank/DDBJ databases">
        <title>Whole genome shotgun sequence of Skermanella aerolata NBRC 106429.</title>
        <authorList>
            <person name="Hosoyama A."/>
            <person name="Uohara A."/>
            <person name="Ohji S."/>
            <person name="Ichikawa N."/>
        </authorList>
    </citation>
    <scope>NUCLEOTIDE SEQUENCE [LARGE SCALE GENOMIC DNA]</scope>
    <source>
        <strain evidence="2 3">NBRC 106429</strain>
    </source>
</reference>
<feature type="compositionally biased region" description="Low complexity" evidence="1">
    <location>
        <begin position="136"/>
        <end position="146"/>
    </location>
</feature>
<evidence type="ECO:0000256" key="1">
    <source>
        <dbReference type="SAM" id="MobiDB-lite"/>
    </source>
</evidence>
<keyword evidence="3" id="KW-1185">Reference proteome</keyword>
<feature type="compositionally biased region" description="Polar residues" evidence="1">
    <location>
        <begin position="114"/>
        <end position="131"/>
    </location>
</feature>
<comment type="caution">
    <text evidence="2">The sequence shown here is derived from an EMBL/GenBank/DDBJ whole genome shotgun (WGS) entry which is preliminary data.</text>
</comment>
<feature type="region of interest" description="Disordered" evidence="1">
    <location>
        <begin position="233"/>
        <end position="269"/>
    </location>
</feature>
<evidence type="ECO:0008006" key="4">
    <source>
        <dbReference type="Google" id="ProtNLM"/>
    </source>
</evidence>
<dbReference type="Proteomes" id="UP000321523">
    <property type="component" value="Unassembled WGS sequence"/>
</dbReference>
<feature type="region of interest" description="Disordered" evidence="1">
    <location>
        <begin position="84"/>
        <end position="158"/>
    </location>
</feature>
<accession>A0A512DXE8</accession>
<organism evidence="2 3">
    <name type="scientific">Skermanella aerolata</name>
    <dbReference type="NCBI Taxonomy" id="393310"/>
    <lineage>
        <taxon>Bacteria</taxon>
        <taxon>Pseudomonadati</taxon>
        <taxon>Pseudomonadota</taxon>
        <taxon>Alphaproteobacteria</taxon>
        <taxon>Rhodospirillales</taxon>
        <taxon>Azospirillaceae</taxon>
        <taxon>Skermanella</taxon>
    </lineage>
</organism>
<dbReference type="RefSeq" id="WP_044436339.1">
    <property type="nucleotide sequence ID" value="NZ_BJYZ01000026.1"/>
</dbReference>
<protein>
    <recommendedName>
        <fullName evidence="4">YtxH domain-containing protein</fullName>
    </recommendedName>
</protein>
<dbReference type="OrthoDB" id="7298802at2"/>
<dbReference type="SUPFAM" id="SSF58113">
    <property type="entry name" value="Apolipoprotein A-I"/>
    <property type="match status" value="1"/>
</dbReference>
<feature type="compositionally biased region" description="Basic and acidic residues" evidence="1">
    <location>
        <begin position="147"/>
        <end position="157"/>
    </location>
</feature>
<feature type="compositionally biased region" description="Basic and acidic residues" evidence="1">
    <location>
        <begin position="258"/>
        <end position="269"/>
    </location>
</feature>
<dbReference type="EMBL" id="BJYZ01000026">
    <property type="protein sequence ID" value="GEO41152.1"/>
    <property type="molecule type" value="Genomic_DNA"/>
</dbReference>